<evidence type="ECO:0000313" key="4">
    <source>
        <dbReference type="Proteomes" id="UP001175271"/>
    </source>
</evidence>
<dbReference type="SMART" id="SM00404">
    <property type="entry name" value="PTPc_motif"/>
    <property type="match status" value="1"/>
</dbReference>
<evidence type="ECO:0008006" key="5">
    <source>
        <dbReference type="Google" id="ProtNLM"/>
    </source>
</evidence>
<feature type="domain" description="Tyrosine specific protein phosphatases" evidence="2">
    <location>
        <begin position="283"/>
        <end position="350"/>
    </location>
</feature>
<dbReference type="CDD" id="cd00047">
    <property type="entry name" value="PTPc"/>
    <property type="match status" value="1"/>
</dbReference>
<dbReference type="SUPFAM" id="SSF52799">
    <property type="entry name" value="(Phosphotyrosine protein) phosphatases II"/>
    <property type="match status" value="1"/>
</dbReference>
<dbReference type="PROSITE" id="PS50056">
    <property type="entry name" value="TYR_PHOSPHATASE_2"/>
    <property type="match status" value="1"/>
</dbReference>
<dbReference type="EMBL" id="JAUCMV010000002">
    <property type="protein sequence ID" value="KAK0416389.1"/>
    <property type="molecule type" value="Genomic_DNA"/>
</dbReference>
<dbReference type="PANTHER" id="PTHR46163:SF5">
    <property type="entry name" value="TYROSINE-PROTEIN PHOSPHATASE"/>
    <property type="match status" value="1"/>
</dbReference>
<dbReference type="PRINTS" id="PR00700">
    <property type="entry name" value="PRTYPHPHTASE"/>
</dbReference>
<dbReference type="GO" id="GO:0004725">
    <property type="term" value="F:protein tyrosine phosphatase activity"/>
    <property type="evidence" value="ECO:0007669"/>
    <property type="project" value="InterPro"/>
</dbReference>
<dbReference type="PANTHER" id="PTHR46163">
    <property type="entry name" value="TYROSINE-PROTEIN PHOSPHATASE-RELATED"/>
    <property type="match status" value="1"/>
</dbReference>
<evidence type="ECO:0000259" key="1">
    <source>
        <dbReference type="PROSITE" id="PS50055"/>
    </source>
</evidence>
<dbReference type="PROSITE" id="PS00383">
    <property type="entry name" value="TYR_PHOSPHATASE_1"/>
    <property type="match status" value="1"/>
</dbReference>
<sequence length="387" mass="43620">MTLRRRRFRVKITEIAVTEYLTRLWHSLKQGGRTGFSQNTAASSSSGAAKMSASVRSRSPRLDFVAPADSNDDVLMQDLNAKSLKALSEFVLSTAEKGTAGLSTEYRMLEDFYPPNATHKAFANNLAKNRYSDVLCIDQTRVVLKYGGSKHGDYIHANHIDDPSLLNKFICTQGPLQQTVHDFWRMVFQERVGTILMLCKPSEDFKQKCHVYWPEDVEEPLETPTLTVRNLGEVEGSEFHSTTFRVESKQESNGLKPITVTLHRWSTWPDRGIPDHSCCMMPIRLLRMVRESRAPCVVHCSAGIGRTGTVVGIEIAMRRIANGLSLDIPSIVRELRSQRALCVQTEVQYLYVNRVLVEWALSLPKLDAGVAVAAKQFIEDYDARLSR</sequence>
<dbReference type="InterPro" id="IPR000387">
    <property type="entry name" value="Tyr_Pase_dom"/>
</dbReference>
<feature type="domain" description="Tyrosine-protein phosphatase" evidence="1">
    <location>
        <begin position="102"/>
        <end position="359"/>
    </location>
</feature>
<keyword evidence="4" id="KW-1185">Reference proteome</keyword>
<evidence type="ECO:0000259" key="2">
    <source>
        <dbReference type="PROSITE" id="PS50056"/>
    </source>
</evidence>
<accession>A0AA39M0S8</accession>
<evidence type="ECO:0000313" key="3">
    <source>
        <dbReference type="EMBL" id="KAK0416389.1"/>
    </source>
</evidence>
<reference evidence="3" key="1">
    <citation type="submission" date="2023-06" db="EMBL/GenBank/DDBJ databases">
        <title>Genomic analysis of the entomopathogenic nematode Steinernema hermaphroditum.</title>
        <authorList>
            <person name="Schwarz E.M."/>
            <person name="Heppert J.K."/>
            <person name="Baniya A."/>
            <person name="Schwartz H.T."/>
            <person name="Tan C.-H."/>
            <person name="Antoshechkin I."/>
            <person name="Sternberg P.W."/>
            <person name="Goodrich-Blair H."/>
            <person name="Dillman A.R."/>
        </authorList>
    </citation>
    <scope>NUCLEOTIDE SEQUENCE</scope>
    <source>
        <strain evidence="3">PS9179</strain>
        <tissue evidence="3">Whole animal</tissue>
    </source>
</reference>
<dbReference type="Pfam" id="PF00102">
    <property type="entry name" value="Y_phosphatase"/>
    <property type="match status" value="1"/>
</dbReference>
<organism evidence="3 4">
    <name type="scientific">Steinernema hermaphroditum</name>
    <dbReference type="NCBI Taxonomy" id="289476"/>
    <lineage>
        <taxon>Eukaryota</taxon>
        <taxon>Metazoa</taxon>
        <taxon>Ecdysozoa</taxon>
        <taxon>Nematoda</taxon>
        <taxon>Chromadorea</taxon>
        <taxon>Rhabditida</taxon>
        <taxon>Tylenchina</taxon>
        <taxon>Panagrolaimomorpha</taxon>
        <taxon>Strongyloidoidea</taxon>
        <taxon>Steinernematidae</taxon>
        <taxon>Steinernema</taxon>
    </lineage>
</organism>
<comment type="caution">
    <text evidence="3">The sequence shown here is derived from an EMBL/GenBank/DDBJ whole genome shotgun (WGS) entry which is preliminary data.</text>
</comment>
<dbReference type="InterPro" id="IPR029021">
    <property type="entry name" value="Prot-tyrosine_phosphatase-like"/>
</dbReference>
<dbReference type="PROSITE" id="PS50055">
    <property type="entry name" value="TYR_PHOSPHATASE_PTP"/>
    <property type="match status" value="1"/>
</dbReference>
<protein>
    <recommendedName>
        <fullName evidence="5">Tyrosine-protein phosphatase domain-containing protein</fullName>
    </recommendedName>
</protein>
<dbReference type="Gene3D" id="3.90.190.10">
    <property type="entry name" value="Protein tyrosine phosphatase superfamily"/>
    <property type="match status" value="1"/>
</dbReference>
<gene>
    <name evidence="3" type="ORF">QR680_012456</name>
</gene>
<dbReference type="AlphaFoldDB" id="A0AA39M0S8"/>
<proteinExistence type="predicted"/>
<dbReference type="InterPro" id="IPR003595">
    <property type="entry name" value="Tyr_Pase_cat"/>
</dbReference>
<name>A0AA39M0S8_9BILA</name>
<dbReference type="SMART" id="SM00194">
    <property type="entry name" value="PTPc"/>
    <property type="match status" value="1"/>
</dbReference>
<dbReference type="Proteomes" id="UP001175271">
    <property type="component" value="Unassembled WGS sequence"/>
</dbReference>
<dbReference type="InterPro" id="IPR000242">
    <property type="entry name" value="PTP_cat"/>
</dbReference>
<dbReference type="InterPro" id="IPR016130">
    <property type="entry name" value="Tyr_Pase_AS"/>
</dbReference>
<dbReference type="InterPro" id="IPR052782">
    <property type="entry name" value="Oocyte-zygote_transition_reg"/>
</dbReference>